<dbReference type="Proteomes" id="UP000509346">
    <property type="component" value="Chromosome"/>
</dbReference>
<reference evidence="2 3" key="1">
    <citation type="submission" date="2020-07" db="EMBL/GenBank/DDBJ databases">
        <title>Halosimplex litoreum sp. nov. and Halosimplex rubrum sp. nov., isolated from different salt environments.</title>
        <authorList>
            <person name="Cui H."/>
        </authorList>
    </citation>
    <scope>NUCLEOTIDE SEQUENCE [LARGE SCALE GENOMIC DNA]</scope>
    <source>
        <strain evidence="2 3">R2</strain>
    </source>
</reference>
<protein>
    <submittedName>
        <fullName evidence="2">Uncharacterized protein</fullName>
    </submittedName>
</protein>
<gene>
    <name evidence="2" type="ORF">HZS54_12275</name>
</gene>
<feature type="compositionally biased region" description="Polar residues" evidence="1">
    <location>
        <begin position="72"/>
        <end position="87"/>
    </location>
</feature>
<evidence type="ECO:0000313" key="2">
    <source>
        <dbReference type="EMBL" id="QLH82343.1"/>
    </source>
</evidence>
<dbReference type="RefSeq" id="WP_179922811.1">
    <property type="nucleotide sequence ID" value="NZ_CP058909.1"/>
</dbReference>
<accession>A0A7D5P722</accession>
<proteinExistence type="predicted"/>
<dbReference type="GeneID" id="56083378"/>
<keyword evidence="3" id="KW-1185">Reference proteome</keyword>
<sequence>MTDSNSEAEPDRPIEIHATGEARALAYVSEDELEQLEDGEPFWRVVEEIPEFTPGKDWDWAVASQRDERASTDQPVQDSDNNEGGSE</sequence>
<dbReference type="AlphaFoldDB" id="A0A7D5P722"/>
<name>A0A7D5P722_9EURY</name>
<organism evidence="2 3">
    <name type="scientific">Halosimplex pelagicum</name>
    <dbReference type="NCBI Taxonomy" id="869886"/>
    <lineage>
        <taxon>Archaea</taxon>
        <taxon>Methanobacteriati</taxon>
        <taxon>Methanobacteriota</taxon>
        <taxon>Stenosarchaea group</taxon>
        <taxon>Halobacteria</taxon>
        <taxon>Halobacteriales</taxon>
        <taxon>Haloarculaceae</taxon>
        <taxon>Halosimplex</taxon>
    </lineage>
</organism>
<dbReference type="EMBL" id="CP058909">
    <property type="protein sequence ID" value="QLH82343.1"/>
    <property type="molecule type" value="Genomic_DNA"/>
</dbReference>
<feature type="compositionally biased region" description="Basic and acidic residues" evidence="1">
    <location>
        <begin position="56"/>
        <end position="71"/>
    </location>
</feature>
<evidence type="ECO:0000256" key="1">
    <source>
        <dbReference type="SAM" id="MobiDB-lite"/>
    </source>
</evidence>
<evidence type="ECO:0000313" key="3">
    <source>
        <dbReference type="Proteomes" id="UP000509346"/>
    </source>
</evidence>
<dbReference type="KEGG" id="hpel:HZS54_12275"/>
<feature type="region of interest" description="Disordered" evidence="1">
    <location>
        <begin position="56"/>
        <end position="87"/>
    </location>
</feature>